<accession>A0A4R7HUX4</accession>
<dbReference type="AlphaFoldDB" id="A0A4R7HUX4"/>
<reference evidence="1 2" key="1">
    <citation type="submission" date="2019-03" db="EMBL/GenBank/DDBJ databases">
        <title>Sequencing the genomes of 1000 actinobacteria strains.</title>
        <authorList>
            <person name="Klenk H.-P."/>
        </authorList>
    </citation>
    <scope>NUCLEOTIDE SEQUENCE [LARGE SCALE GENOMIC DNA]</scope>
    <source>
        <strain evidence="1 2">DSM 18936</strain>
    </source>
</reference>
<sequence length="348" mass="35550">MRPTLDVGHTRTVAADDRIPVLVYDDGSPGGAIAFDRALDVAARIVVAMTPASPNHTRNVAAADHAGTPVHVVVLGAGDDVHDAICRCADESIHLAFVPRPAEHPGRYVRRIVQAAGECQQAGHGVLAVSVVHPDATVTGPVVELDPAHSDSGFAALFAAGLAGTLGRPLHILRLPGDRTNAPVRDPQALDRARRFITDHDVAAFDEDVDGDPIVTARYHADGASSVVLALGGFTVHGRKPTAPSEIPDAVLRTPDGEIAHSLVADAPADIVLVLDAIHLEHGHVARSAAIGAAVGAITVGVLARGAAGLVAAGSGVGVAILAYQAVHHHLDRLDESGTAGGVATQGA</sequence>
<protein>
    <submittedName>
        <fullName evidence="1">Uncharacterized protein</fullName>
    </submittedName>
</protein>
<evidence type="ECO:0000313" key="1">
    <source>
        <dbReference type="EMBL" id="TDT14732.1"/>
    </source>
</evidence>
<comment type="caution">
    <text evidence="1">The sequence shown here is derived from an EMBL/GenBank/DDBJ whole genome shotgun (WGS) entry which is preliminary data.</text>
</comment>
<gene>
    <name evidence="1" type="ORF">BDK89_0288</name>
</gene>
<dbReference type="EMBL" id="SOAU01000001">
    <property type="protein sequence ID" value="TDT14732.1"/>
    <property type="molecule type" value="Genomic_DNA"/>
</dbReference>
<evidence type="ECO:0000313" key="2">
    <source>
        <dbReference type="Proteomes" id="UP000294558"/>
    </source>
</evidence>
<dbReference type="Proteomes" id="UP000294558">
    <property type="component" value="Unassembled WGS sequence"/>
</dbReference>
<keyword evidence="2" id="KW-1185">Reference proteome</keyword>
<organism evidence="1 2">
    <name type="scientific">Ilumatobacter fluminis</name>
    <dbReference type="NCBI Taxonomy" id="467091"/>
    <lineage>
        <taxon>Bacteria</taxon>
        <taxon>Bacillati</taxon>
        <taxon>Actinomycetota</taxon>
        <taxon>Acidimicrobiia</taxon>
        <taxon>Acidimicrobiales</taxon>
        <taxon>Ilumatobacteraceae</taxon>
        <taxon>Ilumatobacter</taxon>
    </lineage>
</organism>
<name>A0A4R7HUX4_9ACTN</name>
<proteinExistence type="predicted"/>